<dbReference type="Proteomes" id="UP000271937">
    <property type="component" value="Unassembled WGS sequence"/>
</dbReference>
<sequence>MMNYLKNWNVMRLLRLALGIFAIVQGIQTAQWFLVAMGGIFSIIPLLNIGCSGVSGCTVPISKSSKKVKDIDYEEVR</sequence>
<evidence type="ECO:0000313" key="3">
    <source>
        <dbReference type="Proteomes" id="UP000271937"/>
    </source>
</evidence>
<keyword evidence="1" id="KW-0812">Transmembrane</keyword>
<dbReference type="AlphaFoldDB" id="A0A3P3W288"/>
<dbReference type="RefSeq" id="WP_125013709.1">
    <property type="nucleotide sequence ID" value="NZ_RQVR01000019.1"/>
</dbReference>
<comment type="caution">
    <text evidence="2">The sequence shown here is derived from an EMBL/GenBank/DDBJ whole genome shotgun (WGS) entry which is preliminary data.</text>
</comment>
<evidence type="ECO:0008006" key="4">
    <source>
        <dbReference type="Google" id="ProtNLM"/>
    </source>
</evidence>
<dbReference type="EMBL" id="RQVR01000019">
    <property type="protein sequence ID" value="RRJ89155.1"/>
    <property type="molecule type" value="Genomic_DNA"/>
</dbReference>
<protein>
    <recommendedName>
        <fullName evidence="4">DUF2892 domain-containing protein</fullName>
    </recommendedName>
</protein>
<name>A0A3P3W288_9FLAO</name>
<dbReference type="OrthoDB" id="1049592at2"/>
<keyword evidence="1" id="KW-1133">Transmembrane helix</keyword>
<gene>
    <name evidence="2" type="ORF">EG849_13700</name>
</gene>
<proteinExistence type="predicted"/>
<keyword evidence="1" id="KW-0472">Membrane</keyword>
<evidence type="ECO:0000256" key="1">
    <source>
        <dbReference type="SAM" id="Phobius"/>
    </source>
</evidence>
<keyword evidence="3" id="KW-1185">Reference proteome</keyword>
<accession>A0A3P3W288</accession>
<reference evidence="2 3" key="1">
    <citation type="submission" date="2018-11" db="EMBL/GenBank/DDBJ databases">
        <title>Flavobacterium sp. nov., YIM 102600 draft genome.</title>
        <authorList>
            <person name="Li G."/>
            <person name="Jiang Y."/>
        </authorList>
    </citation>
    <scope>NUCLEOTIDE SEQUENCE [LARGE SCALE GENOMIC DNA]</scope>
    <source>
        <strain evidence="2 3">YIM 102600</strain>
    </source>
</reference>
<organism evidence="2 3">
    <name type="scientific">Flavobacterium macacae</name>
    <dbReference type="NCBI Taxonomy" id="2488993"/>
    <lineage>
        <taxon>Bacteria</taxon>
        <taxon>Pseudomonadati</taxon>
        <taxon>Bacteroidota</taxon>
        <taxon>Flavobacteriia</taxon>
        <taxon>Flavobacteriales</taxon>
        <taxon>Flavobacteriaceae</taxon>
        <taxon>Flavobacterium</taxon>
    </lineage>
</organism>
<feature type="transmembrane region" description="Helical" evidence="1">
    <location>
        <begin position="39"/>
        <end position="61"/>
    </location>
</feature>
<evidence type="ECO:0000313" key="2">
    <source>
        <dbReference type="EMBL" id="RRJ89155.1"/>
    </source>
</evidence>